<evidence type="ECO:0000259" key="5">
    <source>
        <dbReference type="PROSITE" id="PS51886"/>
    </source>
</evidence>
<dbReference type="eggNOG" id="KOG2372">
    <property type="taxonomic scope" value="Eukaryota"/>
</dbReference>
<evidence type="ECO:0000313" key="6">
    <source>
        <dbReference type="EnsemblProtists" id="EOD11827"/>
    </source>
</evidence>
<accession>A0A0D3IKP2</accession>
<protein>
    <recommendedName>
        <fullName evidence="4">Oxidation resistance protein 1</fullName>
    </recommendedName>
</protein>
<comment type="subcellular location">
    <subcellularLocation>
        <location evidence="1">Mitochondrion</location>
    </subcellularLocation>
</comment>
<dbReference type="HOGENOM" id="CLU_029204_4_2_1"/>
<dbReference type="Proteomes" id="UP000013827">
    <property type="component" value="Unassembled WGS sequence"/>
</dbReference>
<name>A0A0D3IKP2_EMIH1</name>
<evidence type="ECO:0000256" key="1">
    <source>
        <dbReference type="ARBA" id="ARBA00004173"/>
    </source>
</evidence>
<dbReference type="EnsemblProtists" id="EOD11827">
    <property type="protein sequence ID" value="EOD11827"/>
    <property type="gene ID" value="EMIHUDRAFT_422189"/>
</dbReference>
<dbReference type="PANTHER" id="PTHR23354:SF62">
    <property type="entry name" value="MUSTARD, ISOFORM V"/>
    <property type="match status" value="1"/>
</dbReference>
<dbReference type="AlphaFoldDB" id="A0A0D3IKP2"/>
<evidence type="ECO:0000313" key="7">
    <source>
        <dbReference type="Proteomes" id="UP000013827"/>
    </source>
</evidence>
<sequence length="215" mass="22979">MASHDGSGPHAAKFYVPRLLSTSGEPSSSHVLSECAIRQLAPQVPRRYALSDWRLLYSTHVHGISINTLYLRASGCGGCLLALRSSDGATFGGFISECQPPSAPGPDGRHFYGNGESFLWRVEPLTDLPPLPRPSMGEPPTCLLETFGWTGANTYFALSHREHLALGSGGHFGLWIDADLRHGSSGASDTYGDPSPWTRHSAARALNGAASQLHA</sequence>
<dbReference type="PaxDb" id="2903-EOD11827"/>
<comment type="similarity">
    <text evidence="2">Belongs to the OXR1 family.</text>
</comment>
<evidence type="ECO:0000256" key="3">
    <source>
        <dbReference type="ARBA" id="ARBA00023128"/>
    </source>
</evidence>
<proteinExistence type="inferred from homology"/>
<organism evidence="6 7">
    <name type="scientific">Emiliania huxleyi (strain CCMP1516)</name>
    <dbReference type="NCBI Taxonomy" id="280463"/>
    <lineage>
        <taxon>Eukaryota</taxon>
        <taxon>Haptista</taxon>
        <taxon>Haptophyta</taxon>
        <taxon>Prymnesiophyceae</taxon>
        <taxon>Isochrysidales</taxon>
        <taxon>Noelaerhabdaceae</taxon>
        <taxon>Emiliania</taxon>
    </lineage>
</organism>
<evidence type="ECO:0000256" key="2">
    <source>
        <dbReference type="ARBA" id="ARBA00009540"/>
    </source>
</evidence>
<dbReference type="SMART" id="SM00584">
    <property type="entry name" value="TLDc"/>
    <property type="match status" value="1"/>
</dbReference>
<keyword evidence="3" id="KW-0496">Mitochondrion</keyword>
<dbReference type="InterPro" id="IPR006571">
    <property type="entry name" value="TLDc_dom"/>
</dbReference>
<reference evidence="7" key="1">
    <citation type="journal article" date="2013" name="Nature">
        <title>Pan genome of the phytoplankton Emiliania underpins its global distribution.</title>
        <authorList>
            <person name="Read B.A."/>
            <person name="Kegel J."/>
            <person name="Klute M.J."/>
            <person name="Kuo A."/>
            <person name="Lefebvre S.C."/>
            <person name="Maumus F."/>
            <person name="Mayer C."/>
            <person name="Miller J."/>
            <person name="Monier A."/>
            <person name="Salamov A."/>
            <person name="Young J."/>
            <person name="Aguilar M."/>
            <person name="Claverie J.M."/>
            <person name="Frickenhaus S."/>
            <person name="Gonzalez K."/>
            <person name="Herman E.K."/>
            <person name="Lin Y.C."/>
            <person name="Napier J."/>
            <person name="Ogata H."/>
            <person name="Sarno A.F."/>
            <person name="Shmutz J."/>
            <person name="Schroeder D."/>
            <person name="de Vargas C."/>
            <person name="Verret F."/>
            <person name="von Dassow P."/>
            <person name="Valentin K."/>
            <person name="Van de Peer Y."/>
            <person name="Wheeler G."/>
            <person name="Dacks J.B."/>
            <person name="Delwiche C.F."/>
            <person name="Dyhrman S.T."/>
            <person name="Glockner G."/>
            <person name="John U."/>
            <person name="Richards T."/>
            <person name="Worden A.Z."/>
            <person name="Zhang X."/>
            <person name="Grigoriev I.V."/>
            <person name="Allen A.E."/>
            <person name="Bidle K."/>
            <person name="Borodovsky M."/>
            <person name="Bowler C."/>
            <person name="Brownlee C."/>
            <person name="Cock J.M."/>
            <person name="Elias M."/>
            <person name="Gladyshev V.N."/>
            <person name="Groth M."/>
            <person name="Guda C."/>
            <person name="Hadaegh A."/>
            <person name="Iglesias-Rodriguez M.D."/>
            <person name="Jenkins J."/>
            <person name="Jones B.M."/>
            <person name="Lawson T."/>
            <person name="Leese F."/>
            <person name="Lindquist E."/>
            <person name="Lobanov A."/>
            <person name="Lomsadze A."/>
            <person name="Malik S.B."/>
            <person name="Marsh M.E."/>
            <person name="Mackinder L."/>
            <person name="Mock T."/>
            <person name="Mueller-Roeber B."/>
            <person name="Pagarete A."/>
            <person name="Parker M."/>
            <person name="Probert I."/>
            <person name="Quesneville H."/>
            <person name="Raines C."/>
            <person name="Rensing S.A."/>
            <person name="Riano-Pachon D.M."/>
            <person name="Richier S."/>
            <person name="Rokitta S."/>
            <person name="Shiraiwa Y."/>
            <person name="Soanes D.M."/>
            <person name="van der Giezen M."/>
            <person name="Wahlund T.M."/>
            <person name="Williams B."/>
            <person name="Wilson W."/>
            <person name="Wolfe G."/>
            <person name="Wurch L.L."/>
        </authorList>
    </citation>
    <scope>NUCLEOTIDE SEQUENCE</scope>
</reference>
<dbReference type="KEGG" id="ehx:EMIHUDRAFT_422189"/>
<dbReference type="PANTHER" id="PTHR23354">
    <property type="entry name" value="NUCLEOLAR PROTEIN 7/ESTROGEN RECEPTOR COACTIVATOR-RELATED"/>
    <property type="match status" value="1"/>
</dbReference>
<dbReference type="PROSITE" id="PS51886">
    <property type="entry name" value="TLDC"/>
    <property type="match status" value="1"/>
</dbReference>
<dbReference type="RefSeq" id="XP_005764256.1">
    <property type="nucleotide sequence ID" value="XM_005764199.1"/>
</dbReference>
<dbReference type="GeneID" id="17258086"/>
<dbReference type="Pfam" id="PF07534">
    <property type="entry name" value="TLD"/>
    <property type="match status" value="1"/>
</dbReference>
<dbReference type="GO" id="GO:0005739">
    <property type="term" value="C:mitochondrion"/>
    <property type="evidence" value="ECO:0007669"/>
    <property type="project" value="UniProtKB-SubCell"/>
</dbReference>
<reference evidence="6" key="2">
    <citation type="submission" date="2024-10" db="UniProtKB">
        <authorList>
            <consortium name="EnsemblProtists"/>
        </authorList>
    </citation>
    <scope>IDENTIFICATION</scope>
</reference>
<dbReference type="OMA" id="HYGLWCD"/>
<keyword evidence="7" id="KW-1185">Reference proteome</keyword>
<feature type="domain" description="TLDc" evidence="5">
    <location>
        <begin position="30"/>
        <end position="215"/>
    </location>
</feature>
<evidence type="ECO:0000256" key="4">
    <source>
        <dbReference type="ARBA" id="ARBA00040604"/>
    </source>
</evidence>